<protein>
    <recommendedName>
        <fullName evidence="3">DUF559 domain-containing protein</fullName>
    </recommendedName>
</protein>
<organism evidence="1 2">
    <name type="scientific">Brevibacterium jeotgali</name>
    <dbReference type="NCBI Taxonomy" id="1262550"/>
    <lineage>
        <taxon>Bacteria</taxon>
        <taxon>Bacillati</taxon>
        <taxon>Actinomycetota</taxon>
        <taxon>Actinomycetes</taxon>
        <taxon>Micrococcales</taxon>
        <taxon>Brevibacteriaceae</taxon>
        <taxon>Brevibacterium</taxon>
    </lineage>
</organism>
<reference evidence="2" key="1">
    <citation type="submission" date="2017-03" db="EMBL/GenBank/DDBJ databases">
        <authorList>
            <person name="Monnet C."/>
        </authorList>
    </citation>
    <scope>NUCLEOTIDE SEQUENCE [LARGE SCALE GENOMIC DNA]</scope>
    <source>
        <strain evidence="2">SJ5-8</strain>
    </source>
</reference>
<sequence length="285" mass="32173">MLRSHCSAAAHVELRRLADGTTAARFTDMDTAGLRGDIARLRFLAHSYGDSLPDDCALSHLSAALLWDMPITRSVQRRAEAARPSRACRYRQLIVRKRALGPDAVTELDGARVTTVRQTLLDVARDYPLDVSLAMIDHALRAGLLTSDELDDMRASTRRRRGSVRARTAFALADPLRESPAESICAVRFHEYDIVGFVPQVGFGTNEEGFIARVDFLHREARVIVEVNREIKYTDGEAGAARARRERRQDYQLRNLGYRVYQLTWADLFSPTMFHEIKRAVRSTT</sequence>
<dbReference type="RefSeq" id="WP_144573781.1">
    <property type="nucleotide sequence ID" value="NZ_FXZM01000016.1"/>
</dbReference>
<evidence type="ECO:0000313" key="1">
    <source>
        <dbReference type="EMBL" id="SMY13070.1"/>
    </source>
</evidence>
<dbReference type="EMBL" id="FXZM01000016">
    <property type="protein sequence ID" value="SMY13070.1"/>
    <property type="molecule type" value="Genomic_DNA"/>
</dbReference>
<dbReference type="OrthoDB" id="4806645at2"/>
<dbReference type="Proteomes" id="UP000234462">
    <property type="component" value="Unassembled WGS sequence"/>
</dbReference>
<gene>
    <name evidence="1" type="ORF">BJEO58_02678</name>
</gene>
<evidence type="ECO:0000313" key="2">
    <source>
        <dbReference type="Proteomes" id="UP000234462"/>
    </source>
</evidence>
<dbReference type="AlphaFoldDB" id="A0A2H1L8J0"/>
<keyword evidence="2" id="KW-1185">Reference proteome</keyword>
<accession>A0A2H1L8J0</accession>
<name>A0A2H1L8J0_9MICO</name>
<evidence type="ECO:0008006" key="3">
    <source>
        <dbReference type="Google" id="ProtNLM"/>
    </source>
</evidence>
<proteinExistence type="predicted"/>